<comment type="caution">
    <text evidence="12">The sequence shown here is derived from an EMBL/GenBank/DDBJ whole genome shotgun (WGS) entry which is preliminary data.</text>
</comment>
<evidence type="ECO:0000256" key="1">
    <source>
        <dbReference type="ARBA" id="ARBA00000109"/>
    </source>
</evidence>
<feature type="domain" description="DRBM" evidence="10">
    <location>
        <begin position="172"/>
        <end position="236"/>
    </location>
</feature>
<dbReference type="SUPFAM" id="SSF54768">
    <property type="entry name" value="dsRNA-binding domain-like"/>
    <property type="match status" value="1"/>
</dbReference>
<dbReference type="InterPro" id="IPR014720">
    <property type="entry name" value="dsRBD_dom"/>
</dbReference>
<dbReference type="InterPro" id="IPR036389">
    <property type="entry name" value="RNase_III_sf"/>
</dbReference>
<feature type="binding site" evidence="9">
    <location>
        <position position="134"/>
    </location>
    <ligand>
        <name>Mg(2+)</name>
        <dbReference type="ChEBI" id="CHEBI:18420"/>
    </ligand>
</feature>
<evidence type="ECO:0000256" key="9">
    <source>
        <dbReference type="HAMAP-Rule" id="MF_00104"/>
    </source>
</evidence>
<dbReference type="Gene3D" id="3.30.160.20">
    <property type="match status" value="1"/>
</dbReference>
<sequence length="241" mass="27385">MKEDLESLRSTAGRKFSELEEKFNILFKDKALLVQAFVHRSFLNENPKFWIFHNERLEFLGDAILEQVVTEYLYKHYPEKAEGELTSWRAALVNAKILSEKASELGLSDFLLLSQGELKEGGKARQYILANTFESFIGALYLDQGINSCNNFITTHLIKELDRIVAQGLYKDSKSRFQEEAQERVSVTPAYSVLEECGPDHEKKFVIGVFLGKDLIAKGAGLSKQEAEEDAAKNALIIKEW</sequence>
<gene>
    <name evidence="9" type="primary">rnc</name>
    <name evidence="12" type="ORF">A2626_01840</name>
</gene>
<comment type="similarity">
    <text evidence="2">Belongs to the ribonuclease III family.</text>
</comment>
<protein>
    <recommendedName>
        <fullName evidence="9">Ribonuclease 3</fullName>
        <ecNumber evidence="9">3.1.26.3</ecNumber>
    </recommendedName>
    <alternativeName>
        <fullName evidence="9">Ribonuclease III</fullName>
        <shortName evidence="9">RNase III</shortName>
    </alternativeName>
</protein>
<dbReference type="GO" id="GO:0010468">
    <property type="term" value="P:regulation of gene expression"/>
    <property type="evidence" value="ECO:0007669"/>
    <property type="project" value="TreeGrafter"/>
</dbReference>
<dbReference type="InterPro" id="IPR000999">
    <property type="entry name" value="RNase_III_dom"/>
</dbReference>
<dbReference type="SMART" id="SM00358">
    <property type="entry name" value="DSRM"/>
    <property type="match status" value="1"/>
</dbReference>
<dbReference type="PANTHER" id="PTHR11207:SF0">
    <property type="entry name" value="RIBONUCLEASE 3"/>
    <property type="match status" value="1"/>
</dbReference>
<organism evidence="12 13">
    <name type="scientific">Candidatus Nealsonbacteria bacterium RIFCSPHIGHO2_01_FULL_38_55</name>
    <dbReference type="NCBI Taxonomy" id="1801664"/>
    <lineage>
        <taxon>Bacteria</taxon>
        <taxon>Candidatus Nealsoniibacteriota</taxon>
    </lineage>
</organism>
<dbReference type="Proteomes" id="UP000177360">
    <property type="component" value="Unassembled WGS sequence"/>
</dbReference>
<feature type="binding site" evidence="9">
    <location>
        <position position="131"/>
    </location>
    <ligand>
        <name>Mg(2+)</name>
        <dbReference type="ChEBI" id="CHEBI:18420"/>
    </ligand>
</feature>
<dbReference type="EC" id="3.1.26.3" evidence="9"/>
<keyword evidence="9" id="KW-0819">tRNA processing</keyword>
<evidence type="ECO:0000256" key="2">
    <source>
        <dbReference type="ARBA" id="ARBA00010183"/>
    </source>
</evidence>
<comment type="subunit">
    <text evidence="9">Homodimer.</text>
</comment>
<evidence type="ECO:0000256" key="5">
    <source>
        <dbReference type="ARBA" id="ARBA00022722"/>
    </source>
</evidence>
<feature type="binding site" evidence="9">
    <location>
        <position position="58"/>
    </location>
    <ligand>
        <name>Mg(2+)</name>
        <dbReference type="ChEBI" id="CHEBI:18420"/>
    </ligand>
</feature>
<keyword evidence="5 9" id="KW-0540">Nuclease</keyword>
<keyword evidence="8 9" id="KW-0694">RNA-binding</keyword>
<dbReference type="AlphaFoldDB" id="A0A1G2E153"/>
<comment type="catalytic activity">
    <reaction evidence="1 9">
        <text>Endonucleolytic cleavage to 5'-phosphomonoester.</text>
        <dbReference type="EC" id="3.1.26.3"/>
    </reaction>
</comment>
<evidence type="ECO:0000313" key="13">
    <source>
        <dbReference type="Proteomes" id="UP000177360"/>
    </source>
</evidence>
<dbReference type="GO" id="GO:0046872">
    <property type="term" value="F:metal ion binding"/>
    <property type="evidence" value="ECO:0007669"/>
    <property type="project" value="UniProtKB-KW"/>
</dbReference>
<dbReference type="GO" id="GO:0006397">
    <property type="term" value="P:mRNA processing"/>
    <property type="evidence" value="ECO:0007669"/>
    <property type="project" value="UniProtKB-UniRule"/>
</dbReference>
<dbReference type="GO" id="GO:0005737">
    <property type="term" value="C:cytoplasm"/>
    <property type="evidence" value="ECO:0007669"/>
    <property type="project" value="UniProtKB-SubCell"/>
</dbReference>
<dbReference type="SUPFAM" id="SSF69065">
    <property type="entry name" value="RNase III domain-like"/>
    <property type="match status" value="1"/>
</dbReference>
<keyword evidence="4 9" id="KW-0507">mRNA processing</keyword>
<keyword evidence="7 9" id="KW-0378">Hydrolase</keyword>
<dbReference type="FunFam" id="1.10.1520.10:FF:000001">
    <property type="entry name" value="Ribonuclease 3"/>
    <property type="match status" value="1"/>
</dbReference>
<evidence type="ECO:0000256" key="3">
    <source>
        <dbReference type="ARBA" id="ARBA00022552"/>
    </source>
</evidence>
<proteinExistence type="inferred from homology"/>
<dbReference type="GO" id="GO:0003725">
    <property type="term" value="F:double-stranded RNA binding"/>
    <property type="evidence" value="ECO:0007669"/>
    <property type="project" value="TreeGrafter"/>
</dbReference>
<comment type="subcellular location">
    <subcellularLocation>
        <location evidence="9">Cytoplasm</location>
    </subcellularLocation>
</comment>
<evidence type="ECO:0000256" key="8">
    <source>
        <dbReference type="ARBA" id="ARBA00022884"/>
    </source>
</evidence>
<name>A0A1G2E153_9BACT</name>
<reference evidence="12 13" key="1">
    <citation type="journal article" date="2016" name="Nat. Commun.">
        <title>Thousands of microbial genomes shed light on interconnected biogeochemical processes in an aquifer system.</title>
        <authorList>
            <person name="Anantharaman K."/>
            <person name="Brown C.T."/>
            <person name="Hug L.A."/>
            <person name="Sharon I."/>
            <person name="Castelle C.J."/>
            <person name="Probst A.J."/>
            <person name="Thomas B.C."/>
            <person name="Singh A."/>
            <person name="Wilkins M.J."/>
            <person name="Karaoz U."/>
            <person name="Brodie E.L."/>
            <person name="Williams K.H."/>
            <person name="Hubbard S.S."/>
            <person name="Banfield J.F."/>
        </authorList>
    </citation>
    <scope>NUCLEOTIDE SEQUENCE [LARGE SCALE GENOMIC DNA]</scope>
</reference>
<dbReference type="CDD" id="cd00593">
    <property type="entry name" value="RIBOc"/>
    <property type="match status" value="1"/>
</dbReference>
<accession>A0A1G2E153</accession>
<keyword evidence="6 9" id="KW-0255">Endonuclease</keyword>
<dbReference type="GO" id="GO:0006364">
    <property type="term" value="P:rRNA processing"/>
    <property type="evidence" value="ECO:0007669"/>
    <property type="project" value="UniProtKB-UniRule"/>
</dbReference>
<keyword evidence="3 9" id="KW-0698">rRNA processing</keyword>
<dbReference type="PROSITE" id="PS00517">
    <property type="entry name" value="RNASE_3_1"/>
    <property type="match status" value="1"/>
</dbReference>
<dbReference type="PROSITE" id="PS50137">
    <property type="entry name" value="DS_RBD"/>
    <property type="match status" value="1"/>
</dbReference>
<dbReference type="InterPro" id="IPR011907">
    <property type="entry name" value="RNase_III"/>
</dbReference>
<keyword evidence="9" id="KW-0479">Metal-binding</keyword>
<dbReference type="GO" id="GO:0019843">
    <property type="term" value="F:rRNA binding"/>
    <property type="evidence" value="ECO:0007669"/>
    <property type="project" value="UniProtKB-KW"/>
</dbReference>
<dbReference type="Gene3D" id="1.10.1520.10">
    <property type="entry name" value="Ribonuclease III domain"/>
    <property type="match status" value="1"/>
</dbReference>
<dbReference type="CDD" id="cd10845">
    <property type="entry name" value="DSRM_RNAse_III_family"/>
    <property type="match status" value="1"/>
</dbReference>
<keyword evidence="9" id="KW-0963">Cytoplasm</keyword>
<feature type="active site" evidence="9">
    <location>
        <position position="134"/>
    </location>
</feature>
<evidence type="ECO:0000256" key="6">
    <source>
        <dbReference type="ARBA" id="ARBA00022759"/>
    </source>
</evidence>
<evidence type="ECO:0000313" key="12">
    <source>
        <dbReference type="EMBL" id="OGZ19553.1"/>
    </source>
</evidence>
<feature type="domain" description="RNase III" evidence="11">
    <location>
        <begin position="16"/>
        <end position="145"/>
    </location>
</feature>
<dbReference type="NCBIfam" id="TIGR02191">
    <property type="entry name" value="RNaseIII"/>
    <property type="match status" value="1"/>
</dbReference>
<evidence type="ECO:0000259" key="11">
    <source>
        <dbReference type="PROSITE" id="PS50142"/>
    </source>
</evidence>
<evidence type="ECO:0000256" key="7">
    <source>
        <dbReference type="ARBA" id="ARBA00022801"/>
    </source>
</evidence>
<dbReference type="Pfam" id="PF00035">
    <property type="entry name" value="dsrm"/>
    <property type="match status" value="1"/>
</dbReference>
<dbReference type="GO" id="GO:0008033">
    <property type="term" value="P:tRNA processing"/>
    <property type="evidence" value="ECO:0007669"/>
    <property type="project" value="UniProtKB-KW"/>
</dbReference>
<keyword evidence="9" id="KW-0699">rRNA-binding</keyword>
<dbReference type="PROSITE" id="PS50142">
    <property type="entry name" value="RNASE_3_2"/>
    <property type="match status" value="1"/>
</dbReference>
<comment type="cofactor">
    <cofactor evidence="9">
        <name>Mg(2+)</name>
        <dbReference type="ChEBI" id="CHEBI:18420"/>
    </cofactor>
</comment>
<dbReference type="Pfam" id="PF14622">
    <property type="entry name" value="Ribonucleas_3_3"/>
    <property type="match status" value="1"/>
</dbReference>
<dbReference type="HAMAP" id="MF_00104">
    <property type="entry name" value="RNase_III"/>
    <property type="match status" value="1"/>
</dbReference>
<evidence type="ECO:0000256" key="4">
    <source>
        <dbReference type="ARBA" id="ARBA00022664"/>
    </source>
</evidence>
<dbReference type="EMBL" id="MHLZ01000028">
    <property type="protein sequence ID" value="OGZ19553.1"/>
    <property type="molecule type" value="Genomic_DNA"/>
</dbReference>
<comment type="function">
    <text evidence="9">Digests double-stranded RNA. Involved in the processing of primary rRNA transcript to yield the immediate precursors to the large and small rRNAs (23S and 16S). Processes some mRNAs, and tRNAs when they are encoded in the rRNA operon. Processes pre-crRNA and tracrRNA of type II CRISPR loci if present in the organism.</text>
</comment>
<keyword evidence="9" id="KW-0460">Magnesium</keyword>
<evidence type="ECO:0000259" key="10">
    <source>
        <dbReference type="PROSITE" id="PS50137"/>
    </source>
</evidence>
<dbReference type="PANTHER" id="PTHR11207">
    <property type="entry name" value="RIBONUCLEASE III"/>
    <property type="match status" value="1"/>
</dbReference>
<dbReference type="GO" id="GO:0004525">
    <property type="term" value="F:ribonuclease III activity"/>
    <property type="evidence" value="ECO:0007669"/>
    <property type="project" value="UniProtKB-UniRule"/>
</dbReference>
<dbReference type="SMART" id="SM00535">
    <property type="entry name" value="RIBOc"/>
    <property type="match status" value="1"/>
</dbReference>
<feature type="active site" evidence="9">
    <location>
        <position position="62"/>
    </location>
</feature>